<dbReference type="VEuPathDB" id="FungiDB:ASPTUDRAFT_927480"/>
<dbReference type="EMBL" id="KV878198">
    <property type="protein sequence ID" value="OJI85734.1"/>
    <property type="molecule type" value="Genomic_DNA"/>
</dbReference>
<gene>
    <name evidence="1" type="ORF">ASPTUDRAFT_927480</name>
</gene>
<accession>A0A1L9N9F0</accession>
<evidence type="ECO:0000313" key="2">
    <source>
        <dbReference type="Proteomes" id="UP000184304"/>
    </source>
</evidence>
<sequence length="61" mass="6787">MSIPPFLTQEMATIMGMLSDLRSQPLAPHWLRGMSTLLLATRFAPIVAQFVYVGRSAESSY</sequence>
<dbReference type="AlphaFoldDB" id="A0A1L9N9F0"/>
<evidence type="ECO:0000313" key="1">
    <source>
        <dbReference type="EMBL" id="OJI85734.1"/>
    </source>
</evidence>
<keyword evidence="2" id="KW-1185">Reference proteome</keyword>
<organism evidence="1 2">
    <name type="scientific">Aspergillus tubingensis (strain CBS 134.48)</name>
    <dbReference type="NCBI Taxonomy" id="767770"/>
    <lineage>
        <taxon>Eukaryota</taxon>
        <taxon>Fungi</taxon>
        <taxon>Dikarya</taxon>
        <taxon>Ascomycota</taxon>
        <taxon>Pezizomycotina</taxon>
        <taxon>Eurotiomycetes</taxon>
        <taxon>Eurotiomycetidae</taxon>
        <taxon>Eurotiales</taxon>
        <taxon>Aspergillaceae</taxon>
        <taxon>Aspergillus</taxon>
        <taxon>Aspergillus subgen. Circumdati</taxon>
    </lineage>
</organism>
<proteinExistence type="predicted"/>
<name>A0A1L9N9F0_ASPTC</name>
<protein>
    <submittedName>
        <fullName evidence="1">Uncharacterized protein</fullName>
    </submittedName>
</protein>
<reference evidence="2" key="1">
    <citation type="journal article" date="2017" name="Genome Biol.">
        <title>Comparative genomics reveals high biological diversity and specific adaptations in the industrially and medically important fungal genus Aspergillus.</title>
        <authorList>
            <person name="de Vries R.P."/>
            <person name="Riley R."/>
            <person name="Wiebenga A."/>
            <person name="Aguilar-Osorio G."/>
            <person name="Amillis S."/>
            <person name="Uchima C.A."/>
            <person name="Anderluh G."/>
            <person name="Asadollahi M."/>
            <person name="Askin M."/>
            <person name="Barry K."/>
            <person name="Battaglia E."/>
            <person name="Bayram O."/>
            <person name="Benocci T."/>
            <person name="Braus-Stromeyer S.A."/>
            <person name="Caldana C."/>
            <person name="Canovas D."/>
            <person name="Cerqueira G.C."/>
            <person name="Chen F."/>
            <person name="Chen W."/>
            <person name="Choi C."/>
            <person name="Clum A."/>
            <person name="Dos Santos R.A."/>
            <person name="Damasio A.R."/>
            <person name="Diallinas G."/>
            <person name="Emri T."/>
            <person name="Fekete E."/>
            <person name="Flipphi M."/>
            <person name="Freyberg S."/>
            <person name="Gallo A."/>
            <person name="Gournas C."/>
            <person name="Habgood R."/>
            <person name="Hainaut M."/>
            <person name="Harispe M.L."/>
            <person name="Henrissat B."/>
            <person name="Hilden K.S."/>
            <person name="Hope R."/>
            <person name="Hossain A."/>
            <person name="Karabika E."/>
            <person name="Karaffa L."/>
            <person name="Karanyi Z."/>
            <person name="Krasevec N."/>
            <person name="Kuo A."/>
            <person name="Kusch H."/>
            <person name="LaButti K."/>
            <person name="Lagendijk E.L."/>
            <person name="Lapidus A."/>
            <person name="Levasseur A."/>
            <person name="Lindquist E."/>
            <person name="Lipzen A."/>
            <person name="Logrieco A.F."/>
            <person name="MacCabe A."/>
            <person name="Maekelae M.R."/>
            <person name="Malavazi I."/>
            <person name="Melin P."/>
            <person name="Meyer V."/>
            <person name="Mielnichuk N."/>
            <person name="Miskei M."/>
            <person name="Molnar A.P."/>
            <person name="Mule G."/>
            <person name="Ngan C.Y."/>
            <person name="Orejas M."/>
            <person name="Orosz E."/>
            <person name="Ouedraogo J.P."/>
            <person name="Overkamp K.M."/>
            <person name="Park H.-S."/>
            <person name="Perrone G."/>
            <person name="Piumi F."/>
            <person name="Punt P.J."/>
            <person name="Ram A.F."/>
            <person name="Ramon A."/>
            <person name="Rauscher S."/>
            <person name="Record E."/>
            <person name="Riano-Pachon D.M."/>
            <person name="Robert V."/>
            <person name="Roehrig J."/>
            <person name="Ruller R."/>
            <person name="Salamov A."/>
            <person name="Salih N.S."/>
            <person name="Samson R.A."/>
            <person name="Sandor E."/>
            <person name="Sanguinetti M."/>
            <person name="Schuetze T."/>
            <person name="Sepcic K."/>
            <person name="Shelest E."/>
            <person name="Sherlock G."/>
            <person name="Sophianopoulou V."/>
            <person name="Squina F.M."/>
            <person name="Sun H."/>
            <person name="Susca A."/>
            <person name="Todd R.B."/>
            <person name="Tsang A."/>
            <person name="Unkles S.E."/>
            <person name="van de Wiele N."/>
            <person name="van Rossen-Uffink D."/>
            <person name="Oliveira J.V."/>
            <person name="Vesth T.C."/>
            <person name="Visser J."/>
            <person name="Yu J.-H."/>
            <person name="Zhou M."/>
            <person name="Andersen M.R."/>
            <person name="Archer D.B."/>
            <person name="Baker S.E."/>
            <person name="Benoit I."/>
            <person name="Brakhage A.A."/>
            <person name="Braus G.H."/>
            <person name="Fischer R."/>
            <person name="Frisvad J.C."/>
            <person name="Goldman G.H."/>
            <person name="Houbraken J."/>
            <person name="Oakley B."/>
            <person name="Pocsi I."/>
            <person name="Scazzocchio C."/>
            <person name="Seiboth B."/>
            <person name="vanKuyk P.A."/>
            <person name="Wortman J."/>
            <person name="Dyer P.S."/>
            <person name="Grigoriev I.V."/>
        </authorList>
    </citation>
    <scope>NUCLEOTIDE SEQUENCE [LARGE SCALE GENOMIC DNA]</scope>
    <source>
        <strain evidence="2">CBS 134.48</strain>
    </source>
</reference>
<dbReference type="Proteomes" id="UP000184304">
    <property type="component" value="Unassembled WGS sequence"/>
</dbReference>